<reference evidence="2 3" key="1">
    <citation type="submission" date="2018-11" db="EMBL/GenBank/DDBJ databases">
        <authorList>
            <consortium name="Pathogen Informatics"/>
        </authorList>
    </citation>
    <scope>NUCLEOTIDE SEQUENCE [LARGE SCALE GENOMIC DNA]</scope>
</reference>
<dbReference type="EMBL" id="UZAH01000414">
    <property type="protein sequence ID" value="VDO18938.1"/>
    <property type="molecule type" value="Genomic_DNA"/>
</dbReference>
<proteinExistence type="predicted"/>
<evidence type="ECO:0000256" key="1">
    <source>
        <dbReference type="SAM" id="Coils"/>
    </source>
</evidence>
<sequence length="140" mass="15155">MMATMFDLNVKGGSPSTLPSPLKSSSTGGLDHSNELVNVIVAVKKSSAVPKCMKKAIEILASQMQSMLEAKDAVIEQLRDENAKIKERITLLESSVSKAFNSLPNATPTKMHADKPIIDDSNVVSEAERRRSIVVGRFLS</sequence>
<keyword evidence="1" id="KW-0175">Coiled coil</keyword>
<feature type="coiled-coil region" evidence="1">
    <location>
        <begin position="61"/>
        <end position="95"/>
    </location>
</feature>
<keyword evidence="3" id="KW-1185">Reference proteome</keyword>
<dbReference type="Proteomes" id="UP000050761">
    <property type="component" value="Unassembled WGS sequence"/>
</dbReference>
<organism evidence="3 4">
    <name type="scientific">Heligmosomoides polygyrus</name>
    <name type="common">Parasitic roundworm</name>
    <dbReference type="NCBI Taxonomy" id="6339"/>
    <lineage>
        <taxon>Eukaryota</taxon>
        <taxon>Metazoa</taxon>
        <taxon>Ecdysozoa</taxon>
        <taxon>Nematoda</taxon>
        <taxon>Chromadorea</taxon>
        <taxon>Rhabditida</taxon>
        <taxon>Rhabditina</taxon>
        <taxon>Rhabditomorpha</taxon>
        <taxon>Strongyloidea</taxon>
        <taxon>Heligmosomidae</taxon>
        <taxon>Heligmosomoides</taxon>
    </lineage>
</organism>
<gene>
    <name evidence="2" type="ORF">HPBE_LOCUS556</name>
</gene>
<dbReference type="AlphaFoldDB" id="A0A183F313"/>
<accession>A0A3P7WMY2</accession>
<accession>A0A183F313</accession>
<reference evidence="4" key="2">
    <citation type="submission" date="2019-09" db="UniProtKB">
        <authorList>
            <consortium name="WormBaseParasite"/>
        </authorList>
    </citation>
    <scope>IDENTIFICATION</scope>
</reference>
<evidence type="ECO:0000313" key="4">
    <source>
        <dbReference type="WBParaSite" id="HPBE_0000055501-mRNA-1"/>
    </source>
</evidence>
<protein>
    <submittedName>
        <fullName evidence="4">Ty3-gypsy retrotransposon protein</fullName>
    </submittedName>
</protein>
<evidence type="ECO:0000313" key="2">
    <source>
        <dbReference type="EMBL" id="VDO18938.1"/>
    </source>
</evidence>
<evidence type="ECO:0000313" key="3">
    <source>
        <dbReference type="Proteomes" id="UP000050761"/>
    </source>
</evidence>
<name>A0A183F313_HELPZ</name>
<dbReference type="OrthoDB" id="10538092at2759"/>
<dbReference type="WBParaSite" id="HPBE_0000055501-mRNA-1">
    <property type="protein sequence ID" value="HPBE_0000055501-mRNA-1"/>
    <property type="gene ID" value="HPBE_0000055501"/>
</dbReference>